<organism evidence="2 3">
    <name type="scientific">Chengkuizengella marina</name>
    <dbReference type="NCBI Taxonomy" id="2507566"/>
    <lineage>
        <taxon>Bacteria</taxon>
        <taxon>Bacillati</taxon>
        <taxon>Bacillota</taxon>
        <taxon>Bacilli</taxon>
        <taxon>Bacillales</taxon>
        <taxon>Paenibacillaceae</taxon>
        <taxon>Chengkuizengella</taxon>
    </lineage>
</organism>
<feature type="transmembrane region" description="Helical" evidence="1">
    <location>
        <begin position="314"/>
        <end position="333"/>
    </location>
</feature>
<feature type="transmembrane region" description="Helical" evidence="1">
    <location>
        <begin position="273"/>
        <end position="293"/>
    </location>
</feature>
<keyword evidence="1" id="KW-0472">Membrane</keyword>
<feature type="transmembrane region" description="Helical" evidence="1">
    <location>
        <begin position="204"/>
        <end position="224"/>
    </location>
</feature>
<evidence type="ECO:0000313" key="2">
    <source>
        <dbReference type="EMBL" id="NBI28688.1"/>
    </source>
</evidence>
<dbReference type="Proteomes" id="UP000448943">
    <property type="component" value="Unassembled WGS sequence"/>
</dbReference>
<feature type="transmembrane region" description="Helical" evidence="1">
    <location>
        <begin position="396"/>
        <end position="419"/>
    </location>
</feature>
<keyword evidence="1" id="KW-1133">Transmembrane helix</keyword>
<feature type="transmembrane region" description="Helical" evidence="1">
    <location>
        <begin position="90"/>
        <end position="113"/>
    </location>
</feature>
<keyword evidence="1" id="KW-0812">Transmembrane</keyword>
<dbReference type="RefSeq" id="WP_160645483.1">
    <property type="nucleotide sequence ID" value="NZ_SIJB01000017.1"/>
</dbReference>
<feature type="transmembrane region" description="Helical" evidence="1">
    <location>
        <begin position="250"/>
        <end position="267"/>
    </location>
</feature>
<gene>
    <name evidence="2" type="ORF">ERL59_06935</name>
</gene>
<comment type="caution">
    <text evidence="2">The sequence shown here is derived from an EMBL/GenBank/DDBJ whole genome shotgun (WGS) entry which is preliminary data.</text>
</comment>
<evidence type="ECO:0000313" key="3">
    <source>
        <dbReference type="Proteomes" id="UP000448943"/>
    </source>
</evidence>
<protein>
    <submittedName>
        <fullName evidence="2">Uncharacterized protein</fullName>
    </submittedName>
</protein>
<name>A0A6N9Q2M7_9BACL</name>
<proteinExistence type="predicted"/>
<dbReference type="EMBL" id="SIJB01000017">
    <property type="protein sequence ID" value="NBI28688.1"/>
    <property type="molecule type" value="Genomic_DNA"/>
</dbReference>
<feature type="transmembrane region" description="Helical" evidence="1">
    <location>
        <begin position="173"/>
        <end position="198"/>
    </location>
</feature>
<feature type="transmembrane region" description="Helical" evidence="1">
    <location>
        <begin position="12"/>
        <end position="33"/>
    </location>
</feature>
<sequence length="459" mass="52087">MQVPSIPYKKGLVFNRSLIILTMCLMYIVQFFLQLEALYVLLSFFVIFIFFSSLIYAKSFARFWALSFFSLGFLVNVTKGANLTNIIDGILVNLPIIALLILAPLILIPLKISNYFKSLSFFLVRLVQKPKKLFGGLTGFIFLFGPILNLGSIRLINDMIQHLNLSPKFLSRVYFIGYSTAFVWSPFLISVATATFYLDVPLLSYIPYGILFAFIQLIIGNLLFMKMTKKTSKEEQNSGIKVEGYHIKKVLELSVLTILLGITMFVIQYMTGWSMLLVVSMVSIIFPLLWSIVFKKFKAFREQFKIYKKNSVPVMNNEIILFISIGFLGNSLIGTSFSEQVQLLMLSISNFSLFLFVVFILSMMILLTFIGVHPLIIVTVLATQFDPSLILIEKEIFILIMMMGWSIATILSPVTPLNILVSGMVDERPLIVGLKWNGLYLALIFLASILYAYTIILLT</sequence>
<feature type="transmembrane region" description="Helical" evidence="1">
    <location>
        <begin position="133"/>
        <end position="152"/>
    </location>
</feature>
<feature type="transmembrane region" description="Helical" evidence="1">
    <location>
        <begin position="38"/>
        <end position="57"/>
    </location>
</feature>
<keyword evidence="3" id="KW-1185">Reference proteome</keyword>
<feature type="transmembrane region" description="Helical" evidence="1">
    <location>
        <begin position="439"/>
        <end position="458"/>
    </location>
</feature>
<dbReference type="AlphaFoldDB" id="A0A6N9Q2M7"/>
<evidence type="ECO:0000256" key="1">
    <source>
        <dbReference type="SAM" id="Phobius"/>
    </source>
</evidence>
<feature type="transmembrane region" description="Helical" evidence="1">
    <location>
        <begin position="353"/>
        <end position="384"/>
    </location>
</feature>
<accession>A0A6N9Q2M7</accession>
<dbReference type="OrthoDB" id="3171527at2"/>
<reference evidence="2 3" key="1">
    <citation type="submission" date="2019-01" db="EMBL/GenBank/DDBJ databases">
        <title>Chengkuizengella sp. nov., isolated from deep-sea sediment of East Pacific Ocean.</title>
        <authorList>
            <person name="Yang J."/>
            <person name="Lai Q."/>
            <person name="Shao Z."/>
        </authorList>
    </citation>
    <scope>NUCLEOTIDE SEQUENCE [LARGE SCALE GENOMIC DNA]</scope>
    <source>
        <strain evidence="2 3">YPA3-1-1</strain>
    </source>
</reference>